<reference evidence="1 2" key="1">
    <citation type="journal article" date="2018" name="Sci. Rep.">
        <title>Comparative analysis of the Pocillopora damicornis genome highlights role of immune system in coral evolution.</title>
        <authorList>
            <person name="Cunning R."/>
            <person name="Bay R.A."/>
            <person name="Gillette P."/>
            <person name="Baker A.C."/>
            <person name="Traylor-Knowles N."/>
        </authorList>
    </citation>
    <scope>NUCLEOTIDE SEQUENCE [LARGE SCALE GENOMIC DNA]</scope>
    <source>
        <strain evidence="1">RSMAS</strain>
        <tissue evidence="1">Whole animal</tissue>
    </source>
</reference>
<keyword evidence="2" id="KW-1185">Reference proteome</keyword>
<proteinExistence type="predicted"/>
<comment type="caution">
    <text evidence="1">The sequence shown here is derived from an EMBL/GenBank/DDBJ whole genome shotgun (WGS) entry which is preliminary data.</text>
</comment>
<dbReference type="OrthoDB" id="283575at2759"/>
<protein>
    <submittedName>
        <fullName evidence="1">Uncharacterized protein</fullName>
    </submittedName>
</protein>
<name>A0A3M6UXT2_POCDA</name>
<sequence>MLSPLQAPSGWMHNRLHPQQAPPPHFQQAAVQVIVNSNMYSHAGGIGGLGNVLSFRKDYQNDGYLMHLQQLHHLPHQHVSPADEMLPVHTLVRFIFVIIVLVLTN</sequence>
<dbReference type="AlphaFoldDB" id="A0A3M6UXT2"/>
<accession>A0A3M6UXT2</accession>
<dbReference type="EMBL" id="RCHS01000505">
    <property type="protein sequence ID" value="RMX58475.1"/>
    <property type="molecule type" value="Genomic_DNA"/>
</dbReference>
<dbReference type="Proteomes" id="UP000275408">
    <property type="component" value="Unassembled WGS sequence"/>
</dbReference>
<evidence type="ECO:0000313" key="2">
    <source>
        <dbReference type="Proteomes" id="UP000275408"/>
    </source>
</evidence>
<gene>
    <name evidence="1" type="ORF">pdam_00022156</name>
</gene>
<evidence type="ECO:0000313" key="1">
    <source>
        <dbReference type="EMBL" id="RMX58475.1"/>
    </source>
</evidence>
<organism evidence="1 2">
    <name type="scientific">Pocillopora damicornis</name>
    <name type="common">Cauliflower coral</name>
    <name type="synonym">Millepora damicornis</name>
    <dbReference type="NCBI Taxonomy" id="46731"/>
    <lineage>
        <taxon>Eukaryota</taxon>
        <taxon>Metazoa</taxon>
        <taxon>Cnidaria</taxon>
        <taxon>Anthozoa</taxon>
        <taxon>Hexacorallia</taxon>
        <taxon>Scleractinia</taxon>
        <taxon>Astrocoeniina</taxon>
        <taxon>Pocilloporidae</taxon>
        <taxon>Pocillopora</taxon>
    </lineage>
</organism>